<accession>A0A5A7QAX1</accession>
<sequence>MNINAWNNKTQDLIYLRINILILPKQSKIPNNSTERSHNIPFLDQYPEHEPSNLSRQFLALHHQILSGLPAESQEHEDSYPRHQRGRHRHRQRRHHGQNAEREPEKHRHVQRGRRIRRRILEFVPGKNGFEEIPRERE</sequence>
<dbReference type="AlphaFoldDB" id="A0A5A7QAX1"/>
<dbReference type="EMBL" id="BKCP01006317">
    <property type="protein sequence ID" value="GER42425.1"/>
    <property type="molecule type" value="Genomic_DNA"/>
</dbReference>
<gene>
    <name evidence="2" type="ORF">STAS_19215</name>
</gene>
<comment type="caution">
    <text evidence="2">The sequence shown here is derived from an EMBL/GenBank/DDBJ whole genome shotgun (WGS) entry which is preliminary data.</text>
</comment>
<organism evidence="2 3">
    <name type="scientific">Striga asiatica</name>
    <name type="common">Asiatic witchweed</name>
    <name type="synonym">Buchnera asiatica</name>
    <dbReference type="NCBI Taxonomy" id="4170"/>
    <lineage>
        <taxon>Eukaryota</taxon>
        <taxon>Viridiplantae</taxon>
        <taxon>Streptophyta</taxon>
        <taxon>Embryophyta</taxon>
        <taxon>Tracheophyta</taxon>
        <taxon>Spermatophyta</taxon>
        <taxon>Magnoliopsida</taxon>
        <taxon>eudicotyledons</taxon>
        <taxon>Gunneridae</taxon>
        <taxon>Pentapetalae</taxon>
        <taxon>asterids</taxon>
        <taxon>lamiids</taxon>
        <taxon>Lamiales</taxon>
        <taxon>Orobanchaceae</taxon>
        <taxon>Buchnereae</taxon>
        <taxon>Striga</taxon>
    </lineage>
</organism>
<feature type="region of interest" description="Disordered" evidence="1">
    <location>
        <begin position="69"/>
        <end position="112"/>
    </location>
</feature>
<evidence type="ECO:0000313" key="2">
    <source>
        <dbReference type="EMBL" id="GER42425.1"/>
    </source>
</evidence>
<name>A0A5A7QAX1_STRAF</name>
<dbReference type="Proteomes" id="UP000325081">
    <property type="component" value="Unassembled WGS sequence"/>
</dbReference>
<reference evidence="3" key="1">
    <citation type="journal article" date="2019" name="Curr. Biol.">
        <title>Genome Sequence of Striga asiatica Provides Insight into the Evolution of Plant Parasitism.</title>
        <authorList>
            <person name="Yoshida S."/>
            <person name="Kim S."/>
            <person name="Wafula E.K."/>
            <person name="Tanskanen J."/>
            <person name="Kim Y.M."/>
            <person name="Honaas L."/>
            <person name="Yang Z."/>
            <person name="Spallek T."/>
            <person name="Conn C.E."/>
            <person name="Ichihashi Y."/>
            <person name="Cheong K."/>
            <person name="Cui S."/>
            <person name="Der J.P."/>
            <person name="Gundlach H."/>
            <person name="Jiao Y."/>
            <person name="Hori C."/>
            <person name="Ishida J.K."/>
            <person name="Kasahara H."/>
            <person name="Kiba T."/>
            <person name="Kim M.S."/>
            <person name="Koo N."/>
            <person name="Laohavisit A."/>
            <person name="Lee Y.H."/>
            <person name="Lumba S."/>
            <person name="McCourt P."/>
            <person name="Mortimer J.C."/>
            <person name="Mutuku J.M."/>
            <person name="Nomura T."/>
            <person name="Sasaki-Sekimoto Y."/>
            <person name="Seto Y."/>
            <person name="Wang Y."/>
            <person name="Wakatake T."/>
            <person name="Sakakibara H."/>
            <person name="Demura T."/>
            <person name="Yamaguchi S."/>
            <person name="Yoneyama K."/>
            <person name="Manabe R.I."/>
            <person name="Nelson D.C."/>
            <person name="Schulman A.H."/>
            <person name="Timko M.P."/>
            <person name="dePamphilis C.W."/>
            <person name="Choi D."/>
            <person name="Shirasu K."/>
        </authorList>
    </citation>
    <scope>NUCLEOTIDE SEQUENCE [LARGE SCALE GENOMIC DNA]</scope>
    <source>
        <strain evidence="3">cv. UVA1</strain>
    </source>
</reference>
<protein>
    <submittedName>
        <fullName evidence="2">Cell cycle checkpoint control protein family</fullName>
    </submittedName>
</protein>
<keyword evidence="3" id="KW-1185">Reference proteome</keyword>
<proteinExistence type="predicted"/>
<evidence type="ECO:0000256" key="1">
    <source>
        <dbReference type="SAM" id="MobiDB-lite"/>
    </source>
</evidence>
<evidence type="ECO:0000313" key="3">
    <source>
        <dbReference type="Proteomes" id="UP000325081"/>
    </source>
</evidence>
<feature type="compositionally biased region" description="Basic residues" evidence="1">
    <location>
        <begin position="82"/>
        <end position="97"/>
    </location>
</feature>